<evidence type="ECO:0000313" key="13">
    <source>
        <dbReference type="Proteomes" id="UP000001542"/>
    </source>
</evidence>
<name>A2FCD1_TRIV3</name>
<reference evidence="12" key="1">
    <citation type="submission" date="2006-10" db="EMBL/GenBank/DDBJ databases">
        <authorList>
            <person name="Amadeo P."/>
            <person name="Zhao Q."/>
            <person name="Wortman J."/>
            <person name="Fraser-Liggett C."/>
            <person name="Carlton J."/>
        </authorList>
    </citation>
    <scope>NUCLEOTIDE SEQUENCE</scope>
    <source>
        <strain evidence="12">G3</strain>
    </source>
</reference>
<accession>A2FCD1</accession>
<evidence type="ECO:0000256" key="8">
    <source>
        <dbReference type="ARBA" id="ARBA00023277"/>
    </source>
</evidence>
<dbReference type="eggNOG" id="ENOG502QR3V">
    <property type="taxonomic scope" value="Eukaryota"/>
</dbReference>
<keyword evidence="7" id="KW-0808">Transferase</keyword>
<feature type="domain" description="CBM20" evidence="11">
    <location>
        <begin position="101"/>
        <end position="213"/>
    </location>
</feature>
<evidence type="ECO:0000259" key="11">
    <source>
        <dbReference type="PROSITE" id="PS51166"/>
    </source>
</evidence>
<dbReference type="Pfam" id="PF00686">
    <property type="entry name" value="CBM_20"/>
    <property type="match status" value="2"/>
</dbReference>
<keyword evidence="6" id="KW-0328">Glycosyltransferase</keyword>
<evidence type="ECO:0000256" key="5">
    <source>
        <dbReference type="ARBA" id="ARBA00022490"/>
    </source>
</evidence>
<protein>
    <recommendedName>
        <fullName evidence="4">4-alpha-glucanotransferase</fullName>
        <ecNumber evidence="4">2.4.1.25</ecNumber>
    </recommendedName>
    <alternativeName>
        <fullName evidence="9">Amylomaltase</fullName>
    </alternativeName>
    <alternativeName>
        <fullName evidence="10">Disproportionating enzyme</fullName>
    </alternativeName>
</protein>
<keyword evidence="5" id="KW-0963">Cytoplasm</keyword>
<dbReference type="EMBL" id="DS113715">
    <property type="protein sequence ID" value="EAX97443.1"/>
    <property type="molecule type" value="Genomic_DNA"/>
</dbReference>
<dbReference type="VEuPathDB" id="TrichDB:TVAGG3_0221760"/>
<dbReference type="OrthoDB" id="6123450at2759"/>
<feature type="domain" description="CBM20" evidence="11">
    <location>
        <begin position="244"/>
        <end position="354"/>
    </location>
</feature>
<dbReference type="GO" id="GO:0004134">
    <property type="term" value="F:4-alpha-glucanotransferase activity"/>
    <property type="evidence" value="ECO:0007669"/>
    <property type="project" value="UniProtKB-EC"/>
</dbReference>
<dbReference type="PANTHER" id="PTHR32518:SF3">
    <property type="entry name" value="4-ALPHA-GLUCANOTRANSFERASE"/>
    <property type="match status" value="1"/>
</dbReference>
<sequence>MEGSFEITFYLKCEKGGSSIPYIIGDHPALGNNVLKEAIPLTQINGPYNYSVKIELEEPLTEPITYRYFFKTQFGAILKETIPLRTLPLFETDAHIYDTFNVTNSLNGVLIRLRTRVFTHYGQELYVSGNIPELGEWKSENAVPLFFEGNLDYWSTTFMIPLSSKPRTIEYKYIVSRTGGVDHWEPEENHKLEIGATPSPTIIEIADTYRWKDSVMDAFTRATFKEVLNRRTNTTMPAPIEPELVRPTYVKTYFQVNCPYVRSTQSVVVVGSIPELGEWNPLHGLKLDDGKFPIWANSIDLKATSFPFDYKYVLSNNDGTFIWEEPMNRECVGPTATQYDNSTPMTYFINEWFACPNKELFKGLGVYVPIFSLRTQQSQGIGSYTDIKKLVDICNTMGASLIQLLPINDTTDKGEWADSYPYKQVSCFALHPVYIDLLAILDKLPSDIYNDLMYRKGELERLPSVDYPAVYSFKMNILSRIFKLVKEDFKESKEFEAFLKKNGTWLKPYALFCYLRDQYHTMEFRKWPKYSKVTPEEIEDLCDEEINDLLFIYWMQYIADKQFKESYDYATNHKVALKGDLPIGVNINSVECWAFPSLFRLTMCAGAPPDDFSSDGQNWGFPTYNWEEMEKDGFAWWRARLQRMAELYHTLRVDHILGFFRIWEIPRETCVRGLLGHFFPSNPLTRQELIQMGLWDIERYTKPYIRGKHLMEKFPNNYFEIAQKYLIARNISKDNDTYNFKPEYNNEKKIYNAVMNEPLNDWQKKELLQKLFELLGNVLLIEDPERPDTYHVRTEVKKESVETTPDGPIIHWSTSWLELPGDQRQRFEELYIDYTDRRQTNLWVAKADAKLGVLKDSTNMLICGEDLGQITAGIIRSIEEHALLSLRVQRMSKDPAYDFDDYNRFAYLSVACPSTHDTSSLRGWWEENSSIRQKFWYNVLMRHDSCPERLSTYFQEMILRQNLWSNSMWAIFLLQDLTGINESLRRQSPEEERINIPADPNHKWRYRYPYSLEELNDHKEFMAQMRGLVEASHRI</sequence>
<keyword evidence="13" id="KW-1185">Reference proteome</keyword>
<dbReference type="VEuPathDB" id="TrichDB:TVAG_226870"/>
<dbReference type="Proteomes" id="UP000001542">
    <property type="component" value="Unassembled WGS sequence"/>
</dbReference>
<dbReference type="Gene3D" id="2.60.40.10">
    <property type="entry name" value="Immunoglobulins"/>
    <property type="match status" value="3"/>
</dbReference>
<dbReference type="InParanoid" id="A2FCD1"/>
<evidence type="ECO:0000256" key="9">
    <source>
        <dbReference type="ARBA" id="ARBA00031423"/>
    </source>
</evidence>
<dbReference type="Gene3D" id="3.20.20.80">
    <property type="entry name" value="Glycosidases"/>
    <property type="match status" value="2"/>
</dbReference>
<dbReference type="CDD" id="cd05816">
    <property type="entry name" value="CBM20_DPE2_repeat2"/>
    <property type="match status" value="1"/>
</dbReference>
<dbReference type="GO" id="GO:2001070">
    <property type="term" value="F:starch binding"/>
    <property type="evidence" value="ECO:0007669"/>
    <property type="project" value="InterPro"/>
</dbReference>
<evidence type="ECO:0000256" key="2">
    <source>
        <dbReference type="ARBA" id="ARBA00004496"/>
    </source>
</evidence>
<dbReference type="OMA" id="CDEEIND"/>
<proteinExistence type="inferred from homology"/>
<dbReference type="Pfam" id="PF02446">
    <property type="entry name" value="Glyco_hydro_77"/>
    <property type="match status" value="1"/>
</dbReference>
<evidence type="ECO:0000256" key="4">
    <source>
        <dbReference type="ARBA" id="ARBA00012560"/>
    </source>
</evidence>
<keyword evidence="8" id="KW-0119">Carbohydrate metabolism</keyword>
<dbReference type="CDD" id="cd05467">
    <property type="entry name" value="CBM20"/>
    <property type="match status" value="1"/>
</dbReference>
<comment type="catalytic activity">
    <reaction evidence="1">
        <text>Transfers a segment of a (1-&gt;4)-alpha-D-glucan to a new position in an acceptor, which may be glucose or a (1-&gt;4)-alpha-D-glucan.</text>
        <dbReference type="EC" id="2.4.1.25"/>
    </reaction>
</comment>
<dbReference type="PANTHER" id="PTHR32518">
    <property type="match status" value="1"/>
</dbReference>
<dbReference type="InterPro" id="IPR003385">
    <property type="entry name" value="Glyco_hydro_77"/>
</dbReference>
<evidence type="ECO:0000256" key="7">
    <source>
        <dbReference type="ARBA" id="ARBA00022679"/>
    </source>
</evidence>
<dbReference type="EC" id="2.4.1.25" evidence="4"/>
<dbReference type="GO" id="GO:0005975">
    <property type="term" value="P:carbohydrate metabolic process"/>
    <property type="evidence" value="ECO:0007669"/>
    <property type="project" value="InterPro"/>
</dbReference>
<evidence type="ECO:0000256" key="1">
    <source>
        <dbReference type="ARBA" id="ARBA00000439"/>
    </source>
</evidence>
<evidence type="ECO:0000256" key="3">
    <source>
        <dbReference type="ARBA" id="ARBA00005684"/>
    </source>
</evidence>
<gene>
    <name evidence="12" type="ORF">TVAG_226870</name>
</gene>
<reference evidence="12" key="2">
    <citation type="journal article" date="2007" name="Science">
        <title>Draft genome sequence of the sexually transmitted pathogen Trichomonas vaginalis.</title>
        <authorList>
            <person name="Carlton J.M."/>
            <person name="Hirt R.P."/>
            <person name="Silva J.C."/>
            <person name="Delcher A.L."/>
            <person name="Schatz M."/>
            <person name="Zhao Q."/>
            <person name="Wortman J.R."/>
            <person name="Bidwell S.L."/>
            <person name="Alsmark U.C.M."/>
            <person name="Besteiro S."/>
            <person name="Sicheritz-Ponten T."/>
            <person name="Noel C.J."/>
            <person name="Dacks J.B."/>
            <person name="Foster P.G."/>
            <person name="Simillion C."/>
            <person name="Van de Peer Y."/>
            <person name="Miranda-Saavedra D."/>
            <person name="Barton G.J."/>
            <person name="Westrop G.D."/>
            <person name="Mueller S."/>
            <person name="Dessi D."/>
            <person name="Fiori P.L."/>
            <person name="Ren Q."/>
            <person name="Paulsen I."/>
            <person name="Zhang H."/>
            <person name="Bastida-Corcuera F.D."/>
            <person name="Simoes-Barbosa A."/>
            <person name="Brown M.T."/>
            <person name="Hayes R.D."/>
            <person name="Mukherjee M."/>
            <person name="Okumura C.Y."/>
            <person name="Schneider R."/>
            <person name="Smith A.J."/>
            <person name="Vanacova S."/>
            <person name="Villalvazo M."/>
            <person name="Haas B.J."/>
            <person name="Pertea M."/>
            <person name="Feldblyum T.V."/>
            <person name="Utterback T.R."/>
            <person name="Shu C.L."/>
            <person name="Osoegawa K."/>
            <person name="de Jong P.J."/>
            <person name="Hrdy I."/>
            <person name="Horvathova L."/>
            <person name="Zubacova Z."/>
            <person name="Dolezal P."/>
            <person name="Malik S.B."/>
            <person name="Logsdon J.M. Jr."/>
            <person name="Henze K."/>
            <person name="Gupta A."/>
            <person name="Wang C.C."/>
            <person name="Dunne R.L."/>
            <person name="Upcroft J.A."/>
            <person name="Upcroft P."/>
            <person name="White O."/>
            <person name="Salzberg S.L."/>
            <person name="Tang P."/>
            <person name="Chiu C.-H."/>
            <person name="Lee Y.-S."/>
            <person name="Embley T.M."/>
            <person name="Coombs G.H."/>
            <person name="Mottram J.C."/>
            <person name="Tachezy J."/>
            <person name="Fraser-Liggett C.M."/>
            <person name="Johnson P.J."/>
        </authorList>
    </citation>
    <scope>NUCLEOTIDE SEQUENCE [LARGE SCALE GENOMIC DNA]</scope>
    <source>
        <strain evidence="12">G3</strain>
    </source>
</reference>
<evidence type="ECO:0000256" key="6">
    <source>
        <dbReference type="ARBA" id="ARBA00022676"/>
    </source>
</evidence>
<dbReference type="InterPro" id="IPR013784">
    <property type="entry name" value="Carb-bd-like_fold"/>
</dbReference>
<dbReference type="InterPro" id="IPR013783">
    <property type="entry name" value="Ig-like_fold"/>
</dbReference>
<evidence type="ECO:0000313" key="12">
    <source>
        <dbReference type="EMBL" id="EAX97443.1"/>
    </source>
</evidence>
<dbReference type="GO" id="GO:0005737">
    <property type="term" value="C:cytoplasm"/>
    <property type="evidence" value="ECO:0007669"/>
    <property type="project" value="UniProtKB-SubCell"/>
</dbReference>
<dbReference type="KEGG" id="tva:4755228"/>
<dbReference type="AlphaFoldDB" id="A2FCD1"/>
<dbReference type="InterPro" id="IPR017853">
    <property type="entry name" value="GH"/>
</dbReference>
<dbReference type="SUPFAM" id="SSF51445">
    <property type="entry name" value="(Trans)glycosidases"/>
    <property type="match status" value="1"/>
</dbReference>
<dbReference type="SMR" id="A2FCD1"/>
<dbReference type="RefSeq" id="XP_001310373.1">
    <property type="nucleotide sequence ID" value="XM_001310372.1"/>
</dbReference>
<comment type="similarity">
    <text evidence="3">Belongs to the disproportionating enzyme family.</text>
</comment>
<dbReference type="PROSITE" id="PS51166">
    <property type="entry name" value="CBM20"/>
    <property type="match status" value="2"/>
</dbReference>
<dbReference type="InterPro" id="IPR002044">
    <property type="entry name" value="CBM20"/>
</dbReference>
<dbReference type="SMART" id="SM01065">
    <property type="entry name" value="CBM_2"/>
    <property type="match status" value="3"/>
</dbReference>
<dbReference type="SUPFAM" id="SSF49452">
    <property type="entry name" value="Starch-binding domain-like"/>
    <property type="match status" value="3"/>
</dbReference>
<evidence type="ECO:0000256" key="10">
    <source>
        <dbReference type="ARBA" id="ARBA00031501"/>
    </source>
</evidence>
<organism evidence="12 13">
    <name type="scientific">Trichomonas vaginalis (strain ATCC PRA-98 / G3)</name>
    <dbReference type="NCBI Taxonomy" id="412133"/>
    <lineage>
        <taxon>Eukaryota</taxon>
        <taxon>Metamonada</taxon>
        <taxon>Parabasalia</taxon>
        <taxon>Trichomonadida</taxon>
        <taxon>Trichomonadidae</taxon>
        <taxon>Trichomonas</taxon>
    </lineage>
</organism>
<dbReference type="InterPro" id="IPR034841">
    <property type="entry name" value="CBM20_DPE2_2"/>
</dbReference>
<comment type="subcellular location">
    <subcellularLocation>
        <location evidence="2">Cytoplasm</location>
    </subcellularLocation>
</comment>
<dbReference type="STRING" id="5722.A2FCD1"/>